<dbReference type="KEGG" id="fma:FMG_P0073"/>
<dbReference type="RefSeq" id="WP_012289885.1">
    <property type="nucleotide sequence ID" value="NC_010371.1"/>
</dbReference>
<accession>B0S4D1</accession>
<sequence length="148" mass="17199">MEDTKKLISENFNIINYKADLIHFNCLVKLKTNLNGIYLKLNYRDLKMICNRNQNIVDNQNSEFIYSESEEDAYLLKRDDILGVKFNKDGFMLASMLDEVSQKIDKAMNMNSNCSDVSNKSEYDKLAKLIEQKKQILIALRIDYSPAP</sequence>
<protein>
    <submittedName>
        <fullName evidence="1">Uncharacterized protein</fullName>
    </submittedName>
</protein>
<evidence type="ECO:0000313" key="2">
    <source>
        <dbReference type="Proteomes" id="UP000001319"/>
    </source>
</evidence>
<organism evidence="1 2">
    <name type="scientific">Finegoldia magna (strain ATCC 29328 / DSM 20472 / WAL 2508)</name>
    <name type="common">Peptostreptococcus magnus</name>
    <dbReference type="NCBI Taxonomy" id="334413"/>
    <lineage>
        <taxon>Bacteria</taxon>
        <taxon>Bacillati</taxon>
        <taxon>Bacillota</taxon>
        <taxon>Tissierellia</taxon>
        <taxon>Tissierellales</taxon>
        <taxon>Peptoniphilaceae</taxon>
        <taxon>Finegoldia</taxon>
    </lineage>
</organism>
<name>B0S4D1_FINM2</name>
<keyword evidence="2" id="KW-1185">Reference proteome</keyword>
<reference evidence="1 2" key="1">
    <citation type="journal article" date="2008" name="DNA Res.">
        <title>Complete genome sequence of Finegoldia magna, an anaerobic opportunistic pathogen.</title>
        <authorList>
            <person name="Goto T."/>
            <person name="Yamashita A."/>
            <person name="Hirakawa H."/>
            <person name="Matsutani M."/>
            <person name="Todo K."/>
            <person name="Ohshima K."/>
            <person name="Toh H."/>
            <person name="Miyamoto K."/>
            <person name="Kuhara S."/>
            <person name="Hattori M."/>
            <person name="Shimizu T."/>
            <person name="Akimoto S."/>
        </authorList>
    </citation>
    <scope>NUCLEOTIDE SEQUENCE [LARGE SCALE GENOMIC DNA]</scope>
    <source>
        <strain evidence="2">ATCC 29328 / DSM 20472 / WAL 2508</strain>
        <plasmid evidence="1 2">pFMC</plasmid>
    </source>
</reference>
<dbReference type="HOGENOM" id="CLU_1756104_0_0_9"/>
<dbReference type="EMBL" id="AP008972">
    <property type="protein sequence ID" value="BAG09122.1"/>
    <property type="molecule type" value="Genomic_DNA"/>
</dbReference>
<keyword evidence="1" id="KW-0614">Plasmid</keyword>
<dbReference type="AlphaFoldDB" id="B0S4D1"/>
<proteinExistence type="predicted"/>
<evidence type="ECO:0000313" key="1">
    <source>
        <dbReference type="EMBL" id="BAG09122.1"/>
    </source>
</evidence>
<gene>
    <name evidence="1" type="ordered locus">FMG_P0073</name>
</gene>
<geneLocation type="plasmid" evidence="1 2">
    <name>pFMC</name>
</geneLocation>
<dbReference type="Proteomes" id="UP000001319">
    <property type="component" value="Plasmid pFMC"/>
</dbReference>